<keyword evidence="4" id="KW-0808">Transferase</keyword>
<dbReference type="Proteomes" id="UP000694255">
    <property type="component" value="Unassembled WGS sequence"/>
</dbReference>
<evidence type="ECO:0000256" key="2">
    <source>
        <dbReference type="ARBA" id="ARBA00004922"/>
    </source>
</evidence>
<dbReference type="OrthoDB" id="430354at2759"/>
<evidence type="ECO:0000256" key="5">
    <source>
        <dbReference type="ARBA" id="ARBA00022692"/>
    </source>
</evidence>
<evidence type="ECO:0000313" key="10">
    <source>
        <dbReference type="EMBL" id="KAG7660385.1"/>
    </source>
</evidence>
<dbReference type="PANTHER" id="PTHR31646">
    <property type="entry name" value="ALPHA-1,2-MANNOSYLTRANSFERASE MNN2"/>
    <property type="match status" value="1"/>
</dbReference>
<dbReference type="InterPro" id="IPR022751">
    <property type="entry name" value="Alpha_mannosyltransferase"/>
</dbReference>
<sequence length="511" mass="59621">MIPSYKQETTIAVPTKTPGTDFWTKVFELYGENRIQMQQNEPSWIEMKPALNENFGRSYNELSQRCRISRGHLEEMKQKHQNVLNNLPKRLPKHTYNPNSKGIVMVGGGPLFNWLAMLSIIQLRDLGSTLPIELILSQKADYSHYYCEKVKKYNAKCVVLSQVLGLPNESQWKFDIHQNRAIGLLVNSFEHVFLLDADNFPVTNIDKYFDSQVYEDHNMVMWPNYQTRSISPLYYDIAGVQLNATKQVRSWSFPLLDPINLSPKQAQNVAVFHDLEGTVPAKSTNSAHLLINKKTHFKALMMSLYYNLLGKDFYYDLFSLGAKGELDKDTLAAAATVTNSSYYQVKSNMKPFVVQLDNGNTGYCATGQHDPQIDYALYSTEYEKLKSNPSNRHQDFKEQSKILDHFYRTFFEKPDKVPLFSVHCNIWKFDPGKLLSNPHIYDPTFNCLKRRMYNRYFYTIGTKSVDFELHRWKSAFKLVCEDKVWFALFENRDFNKLCYFMRNSIQWLTYS</sequence>
<reference evidence="10 11" key="1">
    <citation type="journal article" date="2021" name="DNA Res.">
        <title>Genome analysis of Candida subhashii reveals its hybrid nature and dual mitochondrial genome conformations.</title>
        <authorList>
            <person name="Mixao V."/>
            <person name="Hegedusova E."/>
            <person name="Saus E."/>
            <person name="Pryszcz L.P."/>
            <person name="Cillingova A."/>
            <person name="Nosek J."/>
            <person name="Gabaldon T."/>
        </authorList>
    </citation>
    <scope>NUCLEOTIDE SEQUENCE [LARGE SCALE GENOMIC DNA]</scope>
    <source>
        <strain evidence="10 11">CBS 10753</strain>
    </source>
</reference>
<evidence type="ECO:0000256" key="7">
    <source>
        <dbReference type="ARBA" id="ARBA00022989"/>
    </source>
</evidence>
<evidence type="ECO:0000256" key="6">
    <source>
        <dbReference type="ARBA" id="ARBA00022968"/>
    </source>
</evidence>
<dbReference type="GO" id="GO:0000026">
    <property type="term" value="F:alpha-1,2-mannosyltransferase activity"/>
    <property type="evidence" value="ECO:0007669"/>
    <property type="project" value="TreeGrafter"/>
</dbReference>
<name>A0A8J5QKX1_9ASCO</name>
<dbReference type="UniPathway" id="UPA00378"/>
<dbReference type="EMBL" id="JAGSYN010000313">
    <property type="protein sequence ID" value="KAG7660385.1"/>
    <property type="molecule type" value="Genomic_DNA"/>
</dbReference>
<evidence type="ECO:0000256" key="3">
    <source>
        <dbReference type="ARBA" id="ARBA00009105"/>
    </source>
</evidence>
<keyword evidence="7" id="KW-1133">Transmembrane helix</keyword>
<organism evidence="10 11">
    <name type="scientific">[Candida] subhashii</name>
    <dbReference type="NCBI Taxonomy" id="561895"/>
    <lineage>
        <taxon>Eukaryota</taxon>
        <taxon>Fungi</taxon>
        <taxon>Dikarya</taxon>
        <taxon>Ascomycota</taxon>
        <taxon>Saccharomycotina</taxon>
        <taxon>Pichiomycetes</taxon>
        <taxon>Debaryomycetaceae</taxon>
        <taxon>Spathaspora</taxon>
    </lineage>
</organism>
<dbReference type="Pfam" id="PF11051">
    <property type="entry name" value="Mannosyl_trans3"/>
    <property type="match status" value="1"/>
</dbReference>
<keyword evidence="6" id="KW-0735">Signal-anchor</keyword>
<dbReference type="GO" id="GO:0000139">
    <property type="term" value="C:Golgi membrane"/>
    <property type="evidence" value="ECO:0007669"/>
    <property type="project" value="UniProtKB-SubCell"/>
</dbReference>
<evidence type="ECO:0000313" key="11">
    <source>
        <dbReference type="Proteomes" id="UP000694255"/>
    </source>
</evidence>
<proteinExistence type="inferred from homology"/>
<comment type="caution">
    <text evidence="10">The sequence shown here is derived from an EMBL/GenBank/DDBJ whole genome shotgun (WGS) entry which is preliminary data.</text>
</comment>
<keyword evidence="11" id="KW-1185">Reference proteome</keyword>
<keyword evidence="8" id="KW-0333">Golgi apparatus</keyword>
<comment type="subcellular location">
    <subcellularLocation>
        <location evidence="1">Golgi apparatus membrane</location>
        <topology evidence="1">Single-pass type II membrane protein</topology>
    </subcellularLocation>
</comment>
<keyword evidence="5" id="KW-0812">Transmembrane</keyword>
<accession>A0A8J5QKX1</accession>
<comment type="similarity">
    <text evidence="3">Belongs to the MNN1/MNT family.</text>
</comment>
<evidence type="ECO:0000256" key="9">
    <source>
        <dbReference type="ARBA" id="ARBA00023136"/>
    </source>
</evidence>
<evidence type="ECO:0000256" key="4">
    <source>
        <dbReference type="ARBA" id="ARBA00022679"/>
    </source>
</evidence>
<evidence type="ECO:0008006" key="12">
    <source>
        <dbReference type="Google" id="ProtNLM"/>
    </source>
</evidence>
<keyword evidence="9" id="KW-0472">Membrane</keyword>
<gene>
    <name evidence="10" type="ORF">J8A68_006103</name>
</gene>
<dbReference type="PANTHER" id="PTHR31646:SF1">
    <property type="entry name" value="ALPHA-1,2-MANNOSYLTRANSFERASE MNN2"/>
    <property type="match status" value="1"/>
</dbReference>
<comment type="pathway">
    <text evidence="2">Protein modification; protein glycosylation.</text>
</comment>
<dbReference type="GO" id="GO:0046354">
    <property type="term" value="P:mannan biosynthetic process"/>
    <property type="evidence" value="ECO:0007669"/>
    <property type="project" value="TreeGrafter"/>
</dbReference>
<dbReference type="RefSeq" id="XP_049260619.1">
    <property type="nucleotide sequence ID" value="XM_049410241.1"/>
</dbReference>
<dbReference type="GeneID" id="73472902"/>
<dbReference type="AlphaFoldDB" id="A0A8J5QKX1"/>
<protein>
    <recommendedName>
        <fullName evidence="12">Alpha-1,2-mannosyltransferase</fullName>
    </recommendedName>
</protein>
<evidence type="ECO:0000256" key="8">
    <source>
        <dbReference type="ARBA" id="ARBA00023034"/>
    </source>
</evidence>
<evidence type="ECO:0000256" key="1">
    <source>
        <dbReference type="ARBA" id="ARBA00004323"/>
    </source>
</evidence>